<evidence type="ECO:0000256" key="3">
    <source>
        <dbReference type="ARBA" id="ARBA00022448"/>
    </source>
</evidence>
<evidence type="ECO:0000256" key="10">
    <source>
        <dbReference type="ARBA" id="ARBA00023077"/>
    </source>
</evidence>
<dbReference type="GO" id="GO:0015344">
    <property type="term" value="F:siderophore uptake transmembrane transporter activity"/>
    <property type="evidence" value="ECO:0007669"/>
    <property type="project" value="TreeGrafter"/>
</dbReference>
<keyword evidence="10 16" id="KW-0798">TonB box</keyword>
<comment type="subcellular location">
    <subcellularLocation>
        <location evidence="1 14">Cell outer membrane</location>
        <topology evidence="1 14">Multi-pass membrane protein</topology>
    </subcellularLocation>
</comment>
<keyword evidence="4 14" id="KW-1134">Transmembrane beta strand</keyword>
<keyword evidence="20" id="KW-1185">Reference proteome</keyword>
<keyword evidence="8" id="KW-0408">Iron</keyword>
<dbReference type="Gene3D" id="2.170.130.10">
    <property type="entry name" value="TonB-dependent receptor, plug domain"/>
    <property type="match status" value="1"/>
</dbReference>
<organism evidence="19 20">
    <name type="scientific">Pelistega ratti</name>
    <dbReference type="NCBI Taxonomy" id="2652177"/>
    <lineage>
        <taxon>Bacteria</taxon>
        <taxon>Pseudomonadati</taxon>
        <taxon>Pseudomonadota</taxon>
        <taxon>Betaproteobacteria</taxon>
        <taxon>Burkholderiales</taxon>
        <taxon>Alcaligenaceae</taxon>
        <taxon>Pelistega</taxon>
    </lineage>
</organism>
<evidence type="ECO:0000259" key="17">
    <source>
        <dbReference type="Pfam" id="PF00593"/>
    </source>
</evidence>
<evidence type="ECO:0000256" key="4">
    <source>
        <dbReference type="ARBA" id="ARBA00022452"/>
    </source>
</evidence>
<keyword evidence="6 14" id="KW-0812">Transmembrane</keyword>
<evidence type="ECO:0000256" key="9">
    <source>
        <dbReference type="ARBA" id="ARBA00023065"/>
    </source>
</evidence>
<dbReference type="Pfam" id="PF00593">
    <property type="entry name" value="TonB_dep_Rec_b-barrel"/>
    <property type="match status" value="1"/>
</dbReference>
<evidence type="ECO:0000256" key="1">
    <source>
        <dbReference type="ARBA" id="ARBA00004571"/>
    </source>
</evidence>
<evidence type="ECO:0000259" key="18">
    <source>
        <dbReference type="Pfam" id="PF07715"/>
    </source>
</evidence>
<name>A0A6L9Y5Z0_9BURK</name>
<evidence type="ECO:0000313" key="20">
    <source>
        <dbReference type="Proteomes" id="UP000477651"/>
    </source>
</evidence>
<evidence type="ECO:0000313" key="19">
    <source>
        <dbReference type="EMBL" id="NEN75791.1"/>
    </source>
</evidence>
<feature type="domain" description="TonB-dependent receptor-like beta-barrel" evidence="17">
    <location>
        <begin position="226"/>
        <end position="659"/>
    </location>
</feature>
<evidence type="ECO:0000256" key="15">
    <source>
        <dbReference type="PROSITE-ProRule" id="PRU10144"/>
    </source>
</evidence>
<dbReference type="AlphaFoldDB" id="A0A6L9Y5Z0"/>
<dbReference type="NCBIfam" id="TIGR01783">
    <property type="entry name" value="TonB-siderophor"/>
    <property type="match status" value="1"/>
</dbReference>
<protein>
    <submittedName>
        <fullName evidence="19">TonB-dependent siderophore receptor</fullName>
    </submittedName>
</protein>
<keyword evidence="9" id="KW-0406">Ion transport</keyword>
<dbReference type="Pfam" id="PF07715">
    <property type="entry name" value="Plug"/>
    <property type="match status" value="1"/>
</dbReference>
<dbReference type="PANTHER" id="PTHR32552">
    <property type="entry name" value="FERRICHROME IRON RECEPTOR-RELATED"/>
    <property type="match status" value="1"/>
</dbReference>
<dbReference type="Proteomes" id="UP000477651">
    <property type="component" value="Unassembled WGS sequence"/>
</dbReference>
<dbReference type="InterPro" id="IPR010105">
    <property type="entry name" value="TonB_sidphr_rcpt"/>
</dbReference>
<dbReference type="PROSITE" id="PS52016">
    <property type="entry name" value="TONB_DEPENDENT_REC_3"/>
    <property type="match status" value="1"/>
</dbReference>
<evidence type="ECO:0000256" key="7">
    <source>
        <dbReference type="ARBA" id="ARBA00022729"/>
    </source>
</evidence>
<dbReference type="InterPro" id="IPR010917">
    <property type="entry name" value="TonB_rcpt_CS"/>
</dbReference>
<evidence type="ECO:0000256" key="6">
    <source>
        <dbReference type="ARBA" id="ARBA00022692"/>
    </source>
</evidence>
<dbReference type="InterPro" id="IPR039426">
    <property type="entry name" value="TonB-dep_rcpt-like"/>
</dbReference>
<proteinExistence type="inferred from homology"/>
<gene>
    <name evidence="19" type="ORF">F9B74_05560</name>
</gene>
<evidence type="ECO:0000256" key="2">
    <source>
        <dbReference type="ARBA" id="ARBA00009810"/>
    </source>
</evidence>
<keyword evidence="11 14" id="KW-0472">Membrane</keyword>
<dbReference type="RefSeq" id="WP_163764381.1">
    <property type="nucleotide sequence ID" value="NZ_JAAGYR010000009.1"/>
</dbReference>
<accession>A0A6L9Y5Z0</accession>
<keyword evidence="12 19" id="KW-0675">Receptor</keyword>
<dbReference type="Gene3D" id="2.40.170.20">
    <property type="entry name" value="TonB-dependent receptor, beta-barrel domain"/>
    <property type="match status" value="1"/>
</dbReference>
<keyword evidence="7" id="KW-0732">Signal</keyword>
<comment type="similarity">
    <text evidence="2 14 16">Belongs to the TonB-dependent receptor family.</text>
</comment>
<evidence type="ECO:0000256" key="16">
    <source>
        <dbReference type="RuleBase" id="RU003357"/>
    </source>
</evidence>
<dbReference type="GO" id="GO:0015891">
    <property type="term" value="P:siderophore transport"/>
    <property type="evidence" value="ECO:0007669"/>
    <property type="project" value="InterPro"/>
</dbReference>
<dbReference type="InterPro" id="IPR036942">
    <property type="entry name" value="Beta-barrel_TonB_sf"/>
</dbReference>
<dbReference type="CDD" id="cd01347">
    <property type="entry name" value="ligand_gated_channel"/>
    <property type="match status" value="1"/>
</dbReference>
<reference evidence="19 20" key="1">
    <citation type="submission" date="2020-02" db="EMBL/GenBank/DDBJ databases">
        <title>Pelistega sp. NLN82 were isolated from wild rodents of the Hainan Island.</title>
        <authorList>
            <person name="Niu N."/>
            <person name="Zhou J."/>
        </authorList>
    </citation>
    <scope>NUCLEOTIDE SEQUENCE [LARGE SCALE GENOMIC DNA]</scope>
    <source>
        <strain evidence="19 20">NLN82</strain>
    </source>
</reference>
<evidence type="ECO:0000256" key="14">
    <source>
        <dbReference type="PROSITE-ProRule" id="PRU01360"/>
    </source>
</evidence>
<feature type="short sequence motif" description="TonB C-terminal box" evidence="15">
    <location>
        <begin position="673"/>
        <end position="690"/>
    </location>
</feature>
<dbReference type="InterPro" id="IPR037066">
    <property type="entry name" value="Plug_dom_sf"/>
</dbReference>
<evidence type="ECO:0000256" key="11">
    <source>
        <dbReference type="ARBA" id="ARBA00023136"/>
    </source>
</evidence>
<dbReference type="GO" id="GO:0038023">
    <property type="term" value="F:signaling receptor activity"/>
    <property type="evidence" value="ECO:0007669"/>
    <property type="project" value="InterPro"/>
</dbReference>
<evidence type="ECO:0000256" key="13">
    <source>
        <dbReference type="ARBA" id="ARBA00023237"/>
    </source>
</evidence>
<evidence type="ECO:0000256" key="12">
    <source>
        <dbReference type="ARBA" id="ARBA00023170"/>
    </source>
</evidence>
<keyword evidence="13 14" id="KW-0998">Cell outer membrane</keyword>
<dbReference type="GO" id="GO:0009279">
    <property type="term" value="C:cell outer membrane"/>
    <property type="evidence" value="ECO:0007669"/>
    <property type="project" value="UniProtKB-SubCell"/>
</dbReference>
<dbReference type="EMBL" id="JAAGYR010000009">
    <property type="protein sequence ID" value="NEN75791.1"/>
    <property type="molecule type" value="Genomic_DNA"/>
</dbReference>
<evidence type="ECO:0000256" key="5">
    <source>
        <dbReference type="ARBA" id="ARBA00022496"/>
    </source>
</evidence>
<dbReference type="SUPFAM" id="SSF56935">
    <property type="entry name" value="Porins"/>
    <property type="match status" value="1"/>
</dbReference>
<evidence type="ECO:0000256" key="8">
    <source>
        <dbReference type="ARBA" id="ARBA00023004"/>
    </source>
</evidence>
<sequence>MRKYFTSVFLMVLPAIGYSETLDTINVIEKKEYFATGYSPMESHSATKTATPLMRTPQSIEIISNKLMADQGVESVIDALGYHSGVISNYRGSNQLMEISIRGIGTKSEGGQLPIYVNGTSYSAAYAIKPFFIERMDILKGPSSVLYGQVNPGGIVDIITKKATGVNKGQIQLVVGSNDRYQLGLDVERKISSTLSARLIGQAERMNWKERFVKERGGMIAPSIKWQPNDKTSLILYSYFSKQPEAGDRNFLVGEGTVKPYKGQKIPYDFFAGDPDYHKVSVKQYHLGSQFSHRFNDHLIFRQNLRYSQSREDFKNLVVMFNIGSELKRITRAWDEKSRELTIDNQLETNFQLGETRHTLLAGVDYKYYSKDSLIYLGSVADTPSIDWRHPIYHQKIKQPDLINDDEHWIKQTGLYAQEQIEWGKLDFLLGGRIDFARIQQKNRLKNTRSNQSEHKFTWRTGLIYNFDNGIAPYINYSTSFLPTTNQDERGNYLKPTTASQWEVGVKYAPNEKFFMTVAGYQITQKNLTNFDMVTRAYKQIGKVRTKGIEVDISAQISKSLSLLATYAYTHQKVIHSLDKESIGTTPWGVPRHQGSLWAKYQFDNGLSLSAGMRYFGSVHSYNNGRVDVPHFTLYDAAIHYDLNKVGINADIQFNIQNLTNKKYVSSCARSDTCFYGKERNANMTFNYYF</sequence>
<dbReference type="InterPro" id="IPR012910">
    <property type="entry name" value="Plug_dom"/>
</dbReference>
<dbReference type="PROSITE" id="PS01156">
    <property type="entry name" value="TONB_DEPENDENT_REC_2"/>
    <property type="match status" value="1"/>
</dbReference>
<comment type="caution">
    <text evidence="19">The sequence shown here is derived from an EMBL/GenBank/DDBJ whole genome shotgun (WGS) entry which is preliminary data.</text>
</comment>
<dbReference type="InterPro" id="IPR000531">
    <property type="entry name" value="Beta-barrel_TonB"/>
</dbReference>
<keyword evidence="5" id="KW-0410">Iron transport</keyword>
<dbReference type="PANTHER" id="PTHR32552:SF68">
    <property type="entry name" value="FERRICHROME OUTER MEMBRANE TRANSPORTER_PHAGE RECEPTOR"/>
    <property type="match status" value="1"/>
</dbReference>
<feature type="domain" description="TonB-dependent receptor plug" evidence="18">
    <location>
        <begin position="53"/>
        <end position="155"/>
    </location>
</feature>
<keyword evidence="3 14" id="KW-0813">Transport</keyword>